<gene>
    <name evidence="1" type="ORF">QQ91_015130</name>
</gene>
<dbReference type="AlphaFoldDB" id="A0A0C1YHK0"/>
<reference evidence="1" key="2">
    <citation type="journal article" date="2015" name="Genome Announc.">
        <title>Draft Genome Sequence of Filamentous Marine Cyanobacterium Lyngbya confervoides Strain BDU141951.</title>
        <authorList>
            <person name="Chandrababunaidu M.M."/>
            <person name="Sen D."/>
            <person name="Tripathy S."/>
        </authorList>
    </citation>
    <scope>NUCLEOTIDE SEQUENCE</scope>
    <source>
        <strain evidence="1">BDU141951</strain>
    </source>
</reference>
<dbReference type="EMBL" id="JTHE02000003">
    <property type="protein sequence ID" value="NEV68446.1"/>
    <property type="molecule type" value="Genomic_DNA"/>
</dbReference>
<accession>A0A0C1YHK0</accession>
<reference evidence="1" key="3">
    <citation type="submission" date="2020-02" db="EMBL/GenBank/DDBJ databases">
        <authorList>
            <person name="Sarangi A.N."/>
            <person name="Ghosh S."/>
            <person name="Mukherjee M."/>
            <person name="Tripathy S."/>
        </authorList>
    </citation>
    <scope>NUCLEOTIDE SEQUENCE</scope>
    <source>
        <strain evidence="1">BDU141951</strain>
    </source>
</reference>
<reference evidence="1" key="1">
    <citation type="submission" date="2014-11" db="EMBL/GenBank/DDBJ databases">
        <authorList>
            <person name="Malar M.C."/>
            <person name="Sen D."/>
            <person name="Tripathy S."/>
        </authorList>
    </citation>
    <scope>NUCLEOTIDE SEQUENCE</scope>
    <source>
        <strain evidence="1">BDU141951</strain>
    </source>
</reference>
<protein>
    <submittedName>
        <fullName evidence="1">Uncharacterized protein</fullName>
    </submittedName>
</protein>
<name>A0A0C1YHK0_9CYAN</name>
<organism evidence="1">
    <name type="scientific">Lyngbya confervoides BDU141951</name>
    <dbReference type="NCBI Taxonomy" id="1574623"/>
    <lineage>
        <taxon>Bacteria</taxon>
        <taxon>Bacillati</taxon>
        <taxon>Cyanobacteriota</taxon>
        <taxon>Cyanophyceae</taxon>
        <taxon>Oscillatoriophycideae</taxon>
        <taxon>Oscillatoriales</taxon>
        <taxon>Microcoleaceae</taxon>
        <taxon>Lyngbya</taxon>
    </lineage>
</organism>
<comment type="caution">
    <text evidence="1">The sequence shown here is derived from an EMBL/GenBank/DDBJ whole genome shotgun (WGS) entry which is preliminary data.</text>
</comment>
<sequence>MFETLIVSSLCFYINPPGQTIGLSDRCIGATATLQSPQYSLRESAFLTEYRRLYPNSIFTDAEALLSGQVSCGEGADSLSTQAASEFIMDTDATELVAMLMQHWEASHRAALSQLCPHLRIVTDSP</sequence>
<proteinExistence type="predicted"/>
<evidence type="ECO:0000313" key="1">
    <source>
        <dbReference type="EMBL" id="NEV68446.1"/>
    </source>
</evidence>